<evidence type="ECO:0000313" key="3">
    <source>
        <dbReference type="EMBL" id="QTR05711.1"/>
    </source>
</evidence>
<proteinExistence type="predicted"/>
<gene>
    <name evidence="3" type="ORF">J7S33_14910</name>
    <name evidence="2" type="ORF">JOE68_002893</name>
</gene>
<dbReference type="Pfam" id="PF20176">
    <property type="entry name" value="DUF6541"/>
    <property type="match status" value="1"/>
</dbReference>
<feature type="transmembrane region" description="Helical" evidence="1">
    <location>
        <begin position="39"/>
        <end position="59"/>
    </location>
</feature>
<feature type="transmembrane region" description="Helical" evidence="1">
    <location>
        <begin position="483"/>
        <end position="501"/>
    </location>
</feature>
<feature type="transmembrane region" description="Helical" evidence="1">
    <location>
        <begin position="408"/>
        <end position="431"/>
    </location>
</feature>
<evidence type="ECO:0000313" key="2">
    <source>
        <dbReference type="EMBL" id="MBM7812028.1"/>
    </source>
</evidence>
<evidence type="ECO:0000313" key="5">
    <source>
        <dbReference type="Proteomes" id="UP001195724"/>
    </source>
</evidence>
<dbReference type="RefSeq" id="WP_204842849.1">
    <property type="nucleotide sequence ID" value="NZ_JAFBCL010000001.1"/>
</dbReference>
<feature type="transmembrane region" description="Helical" evidence="1">
    <location>
        <begin position="329"/>
        <end position="348"/>
    </location>
</feature>
<keyword evidence="1" id="KW-0812">Transmembrane</keyword>
<feature type="transmembrane region" description="Helical" evidence="1">
    <location>
        <begin position="12"/>
        <end position="34"/>
    </location>
</feature>
<feature type="transmembrane region" description="Helical" evidence="1">
    <location>
        <begin position="384"/>
        <end position="401"/>
    </location>
</feature>
<dbReference type="EMBL" id="CP072788">
    <property type="protein sequence ID" value="QTR05711.1"/>
    <property type="molecule type" value="Genomic_DNA"/>
</dbReference>
<keyword evidence="1" id="KW-1133">Transmembrane helix</keyword>
<accession>A0A8T8I508</accession>
<dbReference type="Proteomes" id="UP001195724">
    <property type="component" value="Unassembled WGS sequence"/>
</dbReference>
<feature type="transmembrane region" description="Helical" evidence="1">
    <location>
        <begin position="71"/>
        <end position="90"/>
    </location>
</feature>
<feature type="transmembrane region" description="Helical" evidence="1">
    <location>
        <begin position="296"/>
        <end position="317"/>
    </location>
</feature>
<protein>
    <submittedName>
        <fullName evidence="3">Uncharacterized protein</fullName>
    </submittedName>
</protein>
<evidence type="ECO:0000313" key="4">
    <source>
        <dbReference type="Proteomes" id="UP000671828"/>
    </source>
</evidence>
<feature type="transmembrane region" description="Helical" evidence="1">
    <location>
        <begin position="443"/>
        <end position="462"/>
    </location>
</feature>
<dbReference type="AlphaFoldDB" id="A0A8T8I508"/>
<name>A0A8T8I508_9PSEU</name>
<evidence type="ECO:0000256" key="1">
    <source>
        <dbReference type="SAM" id="Phobius"/>
    </source>
</evidence>
<dbReference type="EMBL" id="JAFBCL010000001">
    <property type="protein sequence ID" value="MBM7812028.1"/>
    <property type="molecule type" value="Genomic_DNA"/>
</dbReference>
<feature type="transmembrane region" description="Helical" evidence="1">
    <location>
        <begin position="212"/>
        <end position="243"/>
    </location>
</feature>
<dbReference type="InterPro" id="IPR046671">
    <property type="entry name" value="DUF6541"/>
</dbReference>
<keyword evidence="5" id="KW-1185">Reference proteome</keyword>
<reference evidence="2 5" key="1">
    <citation type="submission" date="2021-01" db="EMBL/GenBank/DDBJ databases">
        <title>Sequencing the genomes of 1000 actinobacteria strains.</title>
        <authorList>
            <person name="Klenk H.-P."/>
        </authorList>
    </citation>
    <scope>NUCLEOTIDE SEQUENCE [LARGE SCALE GENOMIC DNA]</scope>
    <source>
        <strain evidence="2 5">DSM 44581</strain>
    </source>
</reference>
<sequence length="657" mass="68885">MLDVVAGTEQVTLVAVAVTVALLWLPGAVVAALVGLRGWLLAGVAPAVTMGLVAVAAPAAPVLGARWAAPYFLGSCAVATLLAGAGLVLVRRRGLPRSSPVGTPWSRWGSAAVAAALLVAAGIAVTVVAYATHGLGSVPQAWDAPYHGTAIRLIGDRGESGTRLLGWIDRPDEPAGAFYPHVYHCFEALVYQLTGADIPRVMNTGMLVTTAVAVPLGAVALVRAAGGSAGFAAAAALVSTSFASYPWDLYQWGQLFPYAAGLVLVLPFLALLLHWLRSGADRVGVLVAVAGAGLTGTHSAMVFISAILVVCFAVHRLAGDPRRFARADLPRLALVGVGVGVLALPYLLGATTMAGATAAYDWPAVTTPSKALGDGVLLGSDAAWPQWLLAGFMLLGLFLMLRDGVLRWLAAAYGILLVLFVAASGIDFPWAQAVTSPWWNDRFRLAAAMTLPATVAAGWGLWSSARWLAGLVSRVARLRTPRAATAATAVAAALVAAGYLVQSDGYARRNAARLEFSFNGPVLSRLEQDGMRELARIAKDGGTVMNDGGDGTVWTYALTGVRPLINHYLAIAPSPRRQLLLDRFDELSTDAEVAGTIRDLDVRYVVVGTGYMDRFERAPGLRDLAGLPALTLRYGNADFQLYEIDRSLLAPATERSP</sequence>
<keyword evidence="1" id="KW-0472">Membrane</keyword>
<dbReference type="Proteomes" id="UP000671828">
    <property type="component" value="Chromosome"/>
</dbReference>
<feature type="transmembrane region" description="Helical" evidence="1">
    <location>
        <begin position="111"/>
        <end position="132"/>
    </location>
</feature>
<feature type="transmembrane region" description="Helical" evidence="1">
    <location>
        <begin position="255"/>
        <end position="276"/>
    </location>
</feature>
<reference evidence="3" key="2">
    <citation type="submission" date="2021-04" db="EMBL/GenBank/DDBJ databases">
        <title>Saccharothrix algeriensis WGS.</title>
        <authorList>
            <person name="Stuskova K."/>
            <person name="Hakalova E."/>
            <person name="Tebbal A.B."/>
            <person name="Eichmeier A."/>
        </authorList>
    </citation>
    <scope>NUCLEOTIDE SEQUENCE</scope>
    <source>
        <strain evidence="3">NRRL B-24137</strain>
    </source>
</reference>
<organism evidence="3 4">
    <name type="scientific">Saccharothrix algeriensis</name>
    <dbReference type="NCBI Taxonomy" id="173560"/>
    <lineage>
        <taxon>Bacteria</taxon>
        <taxon>Bacillati</taxon>
        <taxon>Actinomycetota</taxon>
        <taxon>Actinomycetes</taxon>
        <taxon>Pseudonocardiales</taxon>
        <taxon>Pseudonocardiaceae</taxon>
        <taxon>Saccharothrix</taxon>
    </lineage>
</organism>